<evidence type="ECO:0000313" key="3">
    <source>
        <dbReference type="Proteomes" id="UP000193144"/>
    </source>
</evidence>
<keyword evidence="3" id="KW-1185">Reference proteome</keyword>
<dbReference type="EMBL" id="MCFA01000063">
    <property type="protein sequence ID" value="ORY11262.1"/>
    <property type="molecule type" value="Genomic_DNA"/>
</dbReference>
<dbReference type="Proteomes" id="UP000193144">
    <property type="component" value="Unassembled WGS sequence"/>
</dbReference>
<reference evidence="2 3" key="1">
    <citation type="submission" date="2016-07" db="EMBL/GenBank/DDBJ databases">
        <title>Pervasive Adenine N6-methylation of Active Genes in Fungi.</title>
        <authorList>
            <consortium name="DOE Joint Genome Institute"/>
            <person name="Mondo S.J."/>
            <person name="Dannebaum R.O."/>
            <person name="Kuo R.C."/>
            <person name="Labutti K."/>
            <person name="Haridas S."/>
            <person name="Kuo A."/>
            <person name="Salamov A."/>
            <person name="Ahrendt S.R."/>
            <person name="Lipzen A."/>
            <person name="Sullivan W."/>
            <person name="Andreopoulos W.B."/>
            <person name="Clum A."/>
            <person name="Lindquist E."/>
            <person name="Daum C."/>
            <person name="Ramamoorthy G.K."/>
            <person name="Gryganskyi A."/>
            <person name="Culley D."/>
            <person name="Magnuson J.K."/>
            <person name="James T.Y."/>
            <person name="O'Malley M.A."/>
            <person name="Stajich J.E."/>
            <person name="Spatafora J.W."/>
            <person name="Visel A."/>
            <person name="Grigoriev I.V."/>
        </authorList>
    </citation>
    <scope>NUCLEOTIDE SEQUENCE [LARGE SCALE GENOMIC DNA]</scope>
    <source>
        <strain evidence="2 3">CBS 115471</strain>
    </source>
</reference>
<feature type="region of interest" description="Disordered" evidence="1">
    <location>
        <begin position="148"/>
        <end position="177"/>
    </location>
</feature>
<sequence length="177" mass="19797">MLLYRSSYLMRAMATKPAWRDSDAQSWCSPAGQGAIPAASFTSSLRRISCRFSARGPLTVEKYHATMRHSTSFADQNDQRAAISFEPRLDLQDFSAFQMMDLQGMENSGEQPLDPSCPLTRLASSIQVRRSRVGLCLLRKHKQSRALSEKNSLHSRFSPPGHWLDSTQTFSASPANL</sequence>
<accession>A0A1Y1ZLZ4</accession>
<evidence type="ECO:0000313" key="2">
    <source>
        <dbReference type="EMBL" id="ORY11262.1"/>
    </source>
</evidence>
<organism evidence="2 3">
    <name type="scientific">Clohesyomyces aquaticus</name>
    <dbReference type="NCBI Taxonomy" id="1231657"/>
    <lineage>
        <taxon>Eukaryota</taxon>
        <taxon>Fungi</taxon>
        <taxon>Dikarya</taxon>
        <taxon>Ascomycota</taxon>
        <taxon>Pezizomycotina</taxon>
        <taxon>Dothideomycetes</taxon>
        <taxon>Pleosporomycetidae</taxon>
        <taxon>Pleosporales</taxon>
        <taxon>Lindgomycetaceae</taxon>
        <taxon>Clohesyomyces</taxon>
    </lineage>
</organism>
<feature type="compositionally biased region" description="Polar residues" evidence="1">
    <location>
        <begin position="165"/>
        <end position="177"/>
    </location>
</feature>
<dbReference type="AlphaFoldDB" id="A0A1Y1ZLZ4"/>
<evidence type="ECO:0000256" key="1">
    <source>
        <dbReference type="SAM" id="MobiDB-lite"/>
    </source>
</evidence>
<comment type="caution">
    <text evidence="2">The sequence shown here is derived from an EMBL/GenBank/DDBJ whole genome shotgun (WGS) entry which is preliminary data.</text>
</comment>
<proteinExistence type="predicted"/>
<protein>
    <submittedName>
        <fullName evidence="2">Uncharacterized protein</fullName>
    </submittedName>
</protein>
<name>A0A1Y1ZLZ4_9PLEO</name>
<gene>
    <name evidence="2" type="ORF">BCR34DRAFT_331997</name>
</gene>